<organism evidence="1 2">
    <name type="scientific">Vibrio albus</name>
    <dbReference type="NCBI Taxonomy" id="2200953"/>
    <lineage>
        <taxon>Bacteria</taxon>
        <taxon>Pseudomonadati</taxon>
        <taxon>Pseudomonadota</taxon>
        <taxon>Gammaproteobacteria</taxon>
        <taxon>Vibrionales</taxon>
        <taxon>Vibrionaceae</taxon>
        <taxon>Vibrio</taxon>
    </lineage>
</organism>
<evidence type="ECO:0000313" key="1">
    <source>
        <dbReference type="EMBL" id="PWI34105.1"/>
    </source>
</evidence>
<dbReference type="AlphaFoldDB" id="A0A2U3BBJ4"/>
<dbReference type="Pfam" id="PF22011">
    <property type="entry name" value="DUF6931"/>
    <property type="match status" value="1"/>
</dbReference>
<sequence>MGELTLTKVIHNKASDVTSLYELEDPVRSLQDDTASPAEFVSLLMRNQYYGDALQFMLYALPKREAVWLTCMIYSENSADNGDGSNEPEAIKRAKEWVFSPDEEHRLAAMELAESQHYQTPESFVSAAVAWSSGSLSGPDNPPVPPAEDLTAKALWASVVMHVYKSDPETITAKFHAFLDQAIDIANGGTGHMSQP</sequence>
<dbReference type="EMBL" id="QFWT01000003">
    <property type="protein sequence ID" value="PWI34105.1"/>
    <property type="molecule type" value="Genomic_DNA"/>
</dbReference>
<reference evidence="1 2" key="1">
    <citation type="submission" date="2018-05" db="EMBL/GenBank/DDBJ databases">
        <title>Vibrio limimaris sp. nov., isolated from marine sediment.</title>
        <authorList>
            <person name="Li C.-M."/>
        </authorList>
    </citation>
    <scope>NUCLEOTIDE SEQUENCE [LARGE SCALE GENOMIC DNA]</scope>
    <source>
        <strain evidence="1 2">E4404</strain>
    </source>
</reference>
<dbReference type="Proteomes" id="UP000245362">
    <property type="component" value="Unassembled WGS sequence"/>
</dbReference>
<protein>
    <submittedName>
        <fullName evidence="1">Uncharacterized protein</fullName>
    </submittedName>
</protein>
<dbReference type="RefSeq" id="WP_109319356.1">
    <property type="nucleotide sequence ID" value="NZ_QFWT01000003.1"/>
</dbReference>
<keyword evidence="2" id="KW-1185">Reference proteome</keyword>
<accession>A0A2U3BBJ4</accession>
<gene>
    <name evidence="1" type="ORF">DI392_07895</name>
</gene>
<proteinExistence type="predicted"/>
<dbReference type="InterPro" id="IPR053855">
    <property type="entry name" value="DUF6931"/>
</dbReference>
<comment type="caution">
    <text evidence="1">The sequence shown here is derived from an EMBL/GenBank/DDBJ whole genome shotgun (WGS) entry which is preliminary data.</text>
</comment>
<name>A0A2U3BBJ4_9VIBR</name>
<dbReference type="OrthoDB" id="5572566at2"/>
<evidence type="ECO:0000313" key="2">
    <source>
        <dbReference type="Proteomes" id="UP000245362"/>
    </source>
</evidence>